<dbReference type="EMBL" id="CP130144">
    <property type="protein sequence ID" value="WNZ43989.1"/>
    <property type="molecule type" value="Genomic_DNA"/>
</dbReference>
<reference evidence="3" key="2">
    <citation type="submission" date="2023-07" db="EMBL/GenBank/DDBJ databases">
        <authorList>
            <person name="Bai X.-H."/>
            <person name="Wang H.-H."/>
            <person name="Wang J."/>
            <person name="Ma M.-Y."/>
            <person name="Hu H.-H."/>
            <person name="Song Z.-L."/>
            <person name="Ma H.-G."/>
            <person name="Fan Y."/>
            <person name="Du C.-Y."/>
            <person name="Xu J.-C."/>
        </authorList>
    </citation>
    <scope>NUCLEOTIDE SEQUENCE</scope>
    <source>
        <strain evidence="3">CZ1</strain>
    </source>
</reference>
<dbReference type="InterPro" id="IPR006584">
    <property type="entry name" value="Cellulose-bd_IV"/>
</dbReference>
<dbReference type="SUPFAM" id="SSF52266">
    <property type="entry name" value="SGNH hydrolase"/>
    <property type="match status" value="1"/>
</dbReference>
<feature type="domain" description="CBM6" evidence="2">
    <location>
        <begin position="4"/>
        <end position="144"/>
    </location>
</feature>
<dbReference type="InterPro" id="IPR001343">
    <property type="entry name" value="Hemolysn_Ca-bd"/>
</dbReference>
<dbReference type="Pfam" id="PF03422">
    <property type="entry name" value="CBM_6"/>
    <property type="match status" value="1"/>
</dbReference>
<dbReference type="InterPro" id="IPR011049">
    <property type="entry name" value="Serralysin-like_metalloprot_C"/>
</dbReference>
<dbReference type="PANTHER" id="PTHR30383:SF5">
    <property type="entry name" value="SGNH HYDROLASE-TYPE ESTERASE DOMAIN-CONTAINING PROTEIN"/>
    <property type="match status" value="1"/>
</dbReference>
<dbReference type="InterPro" id="IPR036514">
    <property type="entry name" value="SGNH_hydro_sf"/>
</dbReference>
<dbReference type="InterPro" id="IPR001087">
    <property type="entry name" value="GDSL"/>
</dbReference>
<proteinExistence type="predicted"/>
<dbReference type="Pfam" id="PF00353">
    <property type="entry name" value="HemolysinCabind"/>
    <property type="match status" value="1"/>
</dbReference>
<dbReference type="InterPro" id="IPR005084">
    <property type="entry name" value="CBM6"/>
</dbReference>
<evidence type="ECO:0000259" key="2">
    <source>
        <dbReference type="PROSITE" id="PS51175"/>
    </source>
</evidence>
<dbReference type="AlphaFoldDB" id="A0AA97ANG2"/>
<accession>A0AA97ANG2</accession>
<reference evidence="3" key="1">
    <citation type="journal article" date="2023" name="Plants (Basel)">
        <title>Genomic Analysis of Leptolyngbya boryana CZ1 Reveals Efficient Carbon Fixation Modules.</title>
        <authorList>
            <person name="Bai X."/>
            <person name="Wang H."/>
            <person name="Cheng W."/>
            <person name="Wang J."/>
            <person name="Ma M."/>
            <person name="Hu H."/>
            <person name="Song Z."/>
            <person name="Ma H."/>
            <person name="Fan Y."/>
            <person name="Du C."/>
            <person name="Xu J."/>
        </authorList>
    </citation>
    <scope>NUCLEOTIDE SEQUENCE</scope>
    <source>
        <strain evidence="3">CZ1</strain>
    </source>
</reference>
<dbReference type="Pfam" id="PF00657">
    <property type="entry name" value="Lipase_GDSL"/>
    <property type="match status" value="1"/>
</dbReference>
<dbReference type="Gene3D" id="2.60.120.260">
    <property type="entry name" value="Galactose-binding domain-like"/>
    <property type="match status" value="1"/>
</dbReference>
<dbReference type="CDD" id="cd01833">
    <property type="entry name" value="XynB_like"/>
    <property type="match status" value="1"/>
</dbReference>
<dbReference type="PANTHER" id="PTHR30383">
    <property type="entry name" value="THIOESTERASE 1/PROTEASE 1/LYSOPHOSPHOLIPASE L1"/>
    <property type="match status" value="1"/>
</dbReference>
<name>A0AA97ANG2_LEPBY</name>
<dbReference type="GO" id="GO:0005509">
    <property type="term" value="F:calcium ion binding"/>
    <property type="evidence" value="ECO:0007669"/>
    <property type="project" value="InterPro"/>
</dbReference>
<dbReference type="InterPro" id="IPR008979">
    <property type="entry name" value="Galactose-bd-like_sf"/>
</dbReference>
<dbReference type="SUPFAM" id="SSF51120">
    <property type="entry name" value="beta-Roll"/>
    <property type="match status" value="1"/>
</dbReference>
<protein>
    <submittedName>
        <fullName evidence="3">GDSL-type esterase/lipase family protein</fullName>
    </submittedName>
</protein>
<dbReference type="GO" id="GO:0030246">
    <property type="term" value="F:carbohydrate binding"/>
    <property type="evidence" value="ECO:0007669"/>
    <property type="project" value="InterPro"/>
</dbReference>
<dbReference type="RefSeq" id="WP_316426172.1">
    <property type="nucleotide sequence ID" value="NZ_CP130144.1"/>
</dbReference>
<organism evidence="3">
    <name type="scientific">Leptolyngbya boryana CZ1</name>
    <dbReference type="NCBI Taxonomy" id="3060204"/>
    <lineage>
        <taxon>Bacteria</taxon>
        <taxon>Bacillati</taxon>
        <taxon>Cyanobacteriota</taxon>
        <taxon>Cyanophyceae</taxon>
        <taxon>Leptolyngbyales</taxon>
        <taxon>Leptolyngbyaceae</taxon>
        <taxon>Leptolyngbya group</taxon>
        <taxon>Leptolyngbya</taxon>
    </lineage>
</organism>
<dbReference type="Gene3D" id="3.40.50.1110">
    <property type="entry name" value="SGNH hydrolase"/>
    <property type="match status" value="1"/>
</dbReference>
<sequence length="555" mass="59273">MPSIRIEAEDYRAGASGVTYYDVTSGNSGGRYRSDNVDISATGAASNGHMVGWTENGDWLTYAVNIIQPGTYRIVARVGSLTTTPQQLGLSIAGQQQTLQFGSTGGWTTWRDIQSNVFTLSAGQQVLRADILQGGFNFDYLEFVPINTTPVPAPTYNLGNVVAARSGSNSYSGSSGIDTLSYAQSAYAIVADLSKGSAMKQLTNSAQTPFKIMPAGDSNTEGLEKFGDLGGYRHYLWRSLTGNNFNVDFVGPNTSGPVGVDTDAAGFGGYTIAKPSDDYATFLASKGRIIPGNLTDPMSSWINSYRPDMVLLMIGTNDIINQIDLPNAPNRLSNLIDQITNQSPNTQVLVASIFPLTRIDPVFTDANLRQQAINYNAQIPNIVNAKRAQGKQVSFVDMYSALDENDLLSDGVHTKSSGNQKASNAWYNAIINAASTRDTVSGIENLIGSAYDDTLIGDIANNILDGNGGNNILTGGGGRDIFVLSPNSGLNRITDFSIADDRIALSGNLRYDQLSINQGSGTQANDTLINYSGRQIALLNNIQASSLTTNLFTTV</sequence>
<dbReference type="Gene3D" id="2.150.10.10">
    <property type="entry name" value="Serralysin-like metalloprotease, C-terminal"/>
    <property type="match status" value="1"/>
</dbReference>
<gene>
    <name evidence="3" type="ORF">Q2T42_19335</name>
</gene>
<dbReference type="PROSITE" id="PS51175">
    <property type="entry name" value="CBM6"/>
    <property type="match status" value="1"/>
</dbReference>
<dbReference type="InterPro" id="IPR051532">
    <property type="entry name" value="Ester_Hydrolysis_Enzymes"/>
</dbReference>
<evidence type="ECO:0000256" key="1">
    <source>
        <dbReference type="ARBA" id="ARBA00022729"/>
    </source>
</evidence>
<dbReference type="SMART" id="SM00606">
    <property type="entry name" value="CBD_IV"/>
    <property type="match status" value="1"/>
</dbReference>
<dbReference type="GO" id="GO:0004622">
    <property type="term" value="F:phosphatidylcholine lysophospholipase activity"/>
    <property type="evidence" value="ECO:0007669"/>
    <property type="project" value="TreeGrafter"/>
</dbReference>
<dbReference type="SUPFAM" id="SSF49785">
    <property type="entry name" value="Galactose-binding domain-like"/>
    <property type="match status" value="1"/>
</dbReference>
<dbReference type="CDD" id="cd04080">
    <property type="entry name" value="CBM6_cellulase-like"/>
    <property type="match status" value="1"/>
</dbReference>
<evidence type="ECO:0000313" key="3">
    <source>
        <dbReference type="EMBL" id="WNZ43989.1"/>
    </source>
</evidence>
<keyword evidence="1" id="KW-0732">Signal</keyword>